<evidence type="ECO:0000256" key="8">
    <source>
        <dbReference type="ARBA" id="ARBA00022701"/>
    </source>
</evidence>
<dbReference type="Proteomes" id="UP000189274">
    <property type="component" value="Unassembled WGS sequence"/>
</dbReference>
<evidence type="ECO:0000256" key="1">
    <source>
        <dbReference type="ARBA" id="ARBA00004123"/>
    </source>
</evidence>
<dbReference type="GO" id="GO:0051301">
    <property type="term" value="P:cell division"/>
    <property type="evidence" value="ECO:0007669"/>
    <property type="project" value="UniProtKB-KW"/>
</dbReference>
<evidence type="ECO:0000313" key="22">
    <source>
        <dbReference type="Proteomes" id="UP000029867"/>
    </source>
</evidence>
<keyword evidence="7" id="KW-0132">Cell division</keyword>
<evidence type="ECO:0000256" key="18">
    <source>
        <dbReference type="ARBA" id="ARBA00044346"/>
    </source>
</evidence>
<keyword evidence="16" id="KW-0137">Centromere</keyword>
<evidence type="ECO:0000256" key="3">
    <source>
        <dbReference type="ARBA" id="ARBA00004629"/>
    </source>
</evidence>
<evidence type="ECO:0000256" key="14">
    <source>
        <dbReference type="ARBA" id="ARBA00023242"/>
    </source>
</evidence>
<dbReference type="GO" id="GO:0008608">
    <property type="term" value="P:attachment of spindle microtubules to kinetochore"/>
    <property type="evidence" value="ECO:0007669"/>
    <property type="project" value="InterPro"/>
</dbReference>
<evidence type="ECO:0000256" key="5">
    <source>
        <dbReference type="ARBA" id="ARBA00022454"/>
    </source>
</evidence>
<keyword evidence="8" id="KW-0493">Microtubule</keyword>
<keyword evidence="15" id="KW-0131">Cell cycle</keyword>
<evidence type="ECO:0000256" key="15">
    <source>
        <dbReference type="ARBA" id="ARBA00023306"/>
    </source>
</evidence>
<keyword evidence="5" id="KW-0158">Chromosome</keyword>
<comment type="caution">
    <text evidence="19">The sequence shown here is derived from an EMBL/GenBank/DDBJ whole genome shotgun (WGS) entry which is preliminary data.</text>
</comment>
<keyword evidence="11" id="KW-0995">Kinetochore</keyword>
<dbReference type="AlphaFoldDB" id="A0A099NX73"/>
<reference evidence="19" key="2">
    <citation type="submission" date="2014-08" db="EMBL/GenBank/DDBJ databases">
        <title>Exploiting Issatchenkia orientalis SD108 for Succinic Acid Production.</title>
        <authorList>
            <person name="Xiao H."/>
            <person name="Shao Z."/>
            <person name="Jiang Y."/>
            <person name="Dole S."/>
            <person name="Zhao H."/>
        </authorList>
    </citation>
    <scope>NUCLEOTIDE SEQUENCE [LARGE SCALE GENOMIC DNA]</scope>
    <source>
        <strain evidence="19">SD108</strain>
    </source>
</reference>
<evidence type="ECO:0000313" key="23">
    <source>
        <dbReference type="Proteomes" id="UP000189274"/>
    </source>
</evidence>
<keyword evidence="10" id="KW-0159">Chromosome partition</keyword>
<keyword evidence="6" id="KW-0963">Cytoplasm</keyword>
<reference evidence="21 24" key="5">
    <citation type="submission" date="2017-05" db="EMBL/GenBank/DDBJ databases">
        <title>The Genome Sequence of Candida krusei Ckrusei653.</title>
        <authorList>
            <person name="Cuomo C."/>
            <person name="Forche A."/>
            <person name="Young S."/>
            <person name="Abouelleil A."/>
            <person name="Cao P."/>
            <person name="Chapman S."/>
            <person name="Cusick C."/>
            <person name="Shea T."/>
            <person name="Nusbaum C."/>
            <person name="Birren B."/>
        </authorList>
    </citation>
    <scope>NUCLEOTIDE SEQUENCE [LARGE SCALE GENOMIC DNA]</scope>
    <source>
        <strain evidence="21 24">Ckrusei653</strain>
    </source>
</reference>
<dbReference type="Pfam" id="PF08657">
    <property type="entry name" value="DASH_Spc34"/>
    <property type="match status" value="1"/>
</dbReference>
<keyword evidence="13" id="KW-0206">Cytoskeleton</keyword>
<dbReference type="GO" id="GO:0005876">
    <property type="term" value="C:spindle microtubule"/>
    <property type="evidence" value="ECO:0007669"/>
    <property type="project" value="InterPro"/>
</dbReference>
<dbReference type="VEuPathDB" id="FungiDB:C5L36_0E02580"/>
<dbReference type="InterPro" id="IPR013966">
    <property type="entry name" value="Spc34"/>
</dbReference>
<evidence type="ECO:0000256" key="16">
    <source>
        <dbReference type="ARBA" id="ARBA00023328"/>
    </source>
</evidence>
<evidence type="ECO:0000256" key="10">
    <source>
        <dbReference type="ARBA" id="ARBA00022829"/>
    </source>
</evidence>
<dbReference type="EMBL" id="JQFK01000042">
    <property type="protein sequence ID" value="KGK37205.1"/>
    <property type="molecule type" value="Genomic_DNA"/>
</dbReference>
<evidence type="ECO:0000256" key="4">
    <source>
        <dbReference type="ARBA" id="ARBA00008491"/>
    </source>
</evidence>
<name>A0A099NX73_PICKU</name>
<comment type="similarity">
    <text evidence="4">Belongs to the DASH complex SPC34 family.</text>
</comment>
<reference evidence="23" key="3">
    <citation type="journal article" date="2017" name="Genome Announc.">
        <title>Genome sequences of Cyberlindnera fabianii 65, Pichia kudriavzevii 129, and Saccharomyces cerevisiae 131 isolated from fermented masau fruits in Zimbabwe.</title>
        <authorList>
            <person name="van Rijswijck I.M.H."/>
            <person name="Derks M.F.L."/>
            <person name="Abee T."/>
            <person name="de Ridder D."/>
            <person name="Smid E.J."/>
        </authorList>
    </citation>
    <scope>NUCLEOTIDE SEQUENCE [LARGE SCALE GENOMIC DNA]</scope>
    <source>
        <strain evidence="23">129</strain>
    </source>
</reference>
<evidence type="ECO:0000256" key="9">
    <source>
        <dbReference type="ARBA" id="ARBA00022776"/>
    </source>
</evidence>
<organism evidence="19 22">
    <name type="scientific">Pichia kudriavzevii</name>
    <name type="common">Yeast</name>
    <name type="synonym">Issatchenkia orientalis</name>
    <dbReference type="NCBI Taxonomy" id="4909"/>
    <lineage>
        <taxon>Eukaryota</taxon>
        <taxon>Fungi</taxon>
        <taxon>Dikarya</taxon>
        <taxon>Ascomycota</taxon>
        <taxon>Saccharomycotina</taxon>
        <taxon>Pichiomycetes</taxon>
        <taxon>Pichiales</taxon>
        <taxon>Pichiaceae</taxon>
        <taxon>Pichia</taxon>
    </lineage>
</organism>
<reference evidence="22" key="1">
    <citation type="journal article" date="2014" name="Microb. Cell Fact.">
        <title>Exploiting Issatchenkia orientalis SD108 for succinic acid production.</title>
        <authorList>
            <person name="Xiao H."/>
            <person name="Shao Z."/>
            <person name="Jiang Y."/>
            <person name="Dole S."/>
            <person name="Zhao H."/>
        </authorList>
    </citation>
    <scope>NUCLEOTIDE SEQUENCE [LARGE SCALE GENOMIC DNA]</scope>
    <source>
        <strain evidence="22">SD108</strain>
    </source>
</reference>
<dbReference type="GO" id="GO:0042729">
    <property type="term" value="C:DASH complex"/>
    <property type="evidence" value="ECO:0007669"/>
    <property type="project" value="InterPro"/>
</dbReference>
<evidence type="ECO:0000313" key="21">
    <source>
        <dbReference type="EMBL" id="OUT22010.1"/>
    </source>
</evidence>
<comment type="subcellular location">
    <subcellularLocation>
        <location evidence="3">Chromosome</location>
        <location evidence="3">Centromere</location>
        <location evidence="3">Kinetochore</location>
    </subcellularLocation>
    <subcellularLocation>
        <location evidence="2">Cytoplasm</location>
        <location evidence="2">Cytoskeleton</location>
        <location evidence="2">Spindle</location>
    </subcellularLocation>
    <subcellularLocation>
        <location evidence="1">Nucleus</location>
    </subcellularLocation>
</comment>
<evidence type="ECO:0000256" key="12">
    <source>
        <dbReference type="ARBA" id="ARBA00023054"/>
    </source>
</evidence>
<evidence type="ECO:0000313" key="19">
    <source>
        <dbReference type="EMBL" id="KGK37205.1"/>
    </source>
</evidence>
<gene>
    <name evidence="20" type="ORF">BOH78_0127</name>
    <name evidence="21" type="ORF">CAS74_002996</name>
    <name evidence="19" type="ORF">JL09_g3648</name>
</gene>
<evidence type="ECO:0000256" key="13">
    <source>
        <dbReference type="ARBA" id="ARBA00023212"/>
    </source>
</evidence>
<evidence type="ECO:0000313" key="20">
    <source>
        <dbReference type="EMBL" id="ONH77632.1"/>
    </source>
</evidence>
<reference evidence="20" key="4">
    <citation type="submission" date="2017-01" db="EMBL/GenBank/DDBJ databases">
        <authorList>
            <person name="Mah S.A."/>
            <person name="Swanson W.J."/>
            <person name="Moy G.W."/>
            <person name="Vacquier V.D."/>
        </authorList>
    </citation>
    <scope>NUCLEOTIDE SEQUENCE [LARGE SCALE GENOMIC DNA]</scope>
    <source>
        <strain evidence="20">129</strain>
    </source>
</reference>
<accession>A0A099NX73</accession>
<proteinExistence type="inferred from homology"/>
<evidence type="ECO:0000256" key="2">
    <source>
        <dbReference type="ARBA" id="ARBA00004186"/>
    </source>
</evidence>
<dbReference type="Proteomes" id="UP000029867">
    <property type="component" value="Unassembled WGS sequence"/>
</dbReference>
<evidence type="ECO:0000256" key="7">
    <source>
        <dbReference type="ARBA" id="ARBA00022618"/>
    </source>
</evidence>
<dbReference type="Proteomes" id="UP000195871">
    <property type="component" value="Unassembled WGS sequence"/>
</dbReference>
<evidence type="ECO:0000256" key="6">
    <source>
        <dbReference type="ARBA" id="ARBA00022490"/>
    </source>
</evidence>
<dbReference type="HOGENOM" id="CLU_1441245_0_0_1"/>
<sequence>MASKLEQMGEALAEINKQNFKPSGIFTNSLLNTTDPTQIIRDIRDEEAVFFLGKKMQEIDYEMISNLGFNNSDQYAQYEVSKLLQERSNDAELDLMVEEAVPRDLREDVEYSEDIEDLVAIYKRCHTIKRLWASPTMTMLDSETLSLLKNTQDKLDQVVGLLREISQLRRDVKSQTQQFNQSFSSEGR</sequence>
<evidence type="ECO:0000256" key="17">
    <source>
        <dbReference type="ARBA" id="ARBA00044112"/>
    </source>
</evidence>
<keyword evidence="12" id="KW-0175">Coiled coil</keyword>
<protein>
    <recommendedName>
        <fullName evidence="17">DASH complex subunit SPC34</fullName>
    </recommendedName>
    <alternativeName>
        <fullName evidence="18">Outer kinetochore protein SPC34</fullName>
    </alternativeName>
</protein>
<keyword evidence="14" id="KW-0539">Nucleus</keyword>
<keyword evidence="9" id="KW-0498">Mitosis</keyword>
<evidence type="ECO:0000256" key="11">
    <source>
        <dbReference type="ARBA" id="ARBA00022838"/>
    </source>
</evidence>
<dbReference type="EMBL" id="NHMM01000004">
    <property type="protein sequence ID" value="OUT22010.1"/>
    <property type="molecule type" value="Genomic_DNA"/>
</dbReference>
<dbReference type="EMBL" id="MQVM01000001">
    <property type="protein sequence ID" value="ONH77632.1"/>
    <property type="molecule type" value="Genomic_DNA"/>
</dbReference>
<evidence type="ECO:0000313" key="24">
    <source>
        <dbReference type="Proteomes" id="UP000195871"/>
    </source>
</evidence>